<dbReference type="Proteomes" id="UP000075806">
    <property type="component" value="Unassembled WGS sequence"/>
</dbReference>
<protein>
    <recommendedName>
        <fullName evidence="1">6-hydroxymethylpterin diphosphokinase MptE-like domain-containing protein</fullName>
    </recommendedName>
</protein>
<evidence type="ECO:0000313" key="3">
    <source>
        <dbReference type="Proteomes" id="UP000075806"/>
    </source>
</evidence>
<organism evidence="2 3">
    <name type="scientific">Alkalihalobacillus trypoxylicola</name>
    <dbReference type="NCBI Taxonomy" id="519424"/>
    <lineage>
        <taxon>Bacteria</taxon>
        <taxon>Bacillati</taxon>
        <taxon>Bacillota</taxon>
        <taxon>Bacilli</taxon>
        <taxon>Bacillales</taxon>
        <taxon>Bacillaceae</taxon>
        <taxon>Alkalihalobacillus</taxon>
    </lineage>
</organism>
<evidence type="ECO:0000313" key="2">
    <source>
        <dbReference type="EMBL" id="KYG33704.1"/>
    </source>
</evidence>
<dbReference type="Pfam" id="PF01973">
    <property type="entry name" value="MptE-like"/>
    <property type="match status" value="1"/>
</dbReference>
<dbReference type="Gene3D" id="2.60.120.260">
    <property type="entry name" value="Galactose-binding domain-like"/>
    <property type="match status" value="1"/>
</dbReference>
<feature type="domain" description="6-hydroxymethylpterin diphosphokinase MptE-like" evidence="1">
    <location>
        <begin position="210"/>
        <end position="387"/>
    </location>
</feature>
<gene>
    <name evidence="2" type="ORF">AZF04_15885</name>
</gene>
<dbReference type="STRING" id="519424.AZF04_15885"/>
<dbReference type="AlphaFoldDB" id="A0A162ETR5"/>
<reference evidence="2" key="1">
    <citation type="submission" date="2016-02" db="EMBL/GenBank/DDBJ databases">
        <title>Genome sequence of Bacillus trypoxylicola KCTC 13244(T).</title>
        <authorList>
            <person name="Jeong H."/>
            <person name="Park S.-H."/>
            <person name="Choi S.-K."/>
        </authorList>
    </citation>
    <scope>NUCLEOTIDE SEQUENCE [LARGE SCALE GENOMIC DNA]</scope>
    <source>
        <strain evidence="2">KCTC 13244</strain>
    </source>
</reference>
<dbReference type="OrthoDB" id="5291305at2"/>
<sequence length="945" mass="109539">MIKEQNVKFLSRNFPQFNSLLEQEKISTFNHFEVVNSKSGLPTIQYVDSNQKQYIHSAYHPEREAKQLIESYKKELGVIEKYEHVLFYGCGFGYHIEAFQKEYPHLTYTIIEPDVTVFQLFIEQNLFRNVIKKSRNLFISNQANQEQELEQFLANNQVLTKKTLIIAHPAYQRIWAKKYEQFLEISKKSLQNYSLNLYTTNKYSSRWVMNSLMNLPETLKTPNILDASYKRFFDGVPMLIVSAGPSLKYEYENLKKIKEKGMAYIFAVGSANKALLKEGIVPDAICTYDPQEVNQYAFDELNRQTELNIPLIYGTSVGFETVERYKGPKLHVITNQDSITPYYLYPKNASIDVIEDAPTIASITLQLAAKLRANPIVLVGQNLGYLDEEIYAKGIKTEEQTKRLEENMKLEKGENVTLNVVGKEMKTSLSFLTMKQSLEYYISTYSDRKVINTTIGGAKIEGADYVPLSNLMDTVFTNSKKKNFFEDIDLSIENKVEQQVINKVRNMEASISEYYKLSRKIENWIMEHKNGDSLLDNTVLHKLTKSLHALFQLDFLYVYLRPLERVLFDNLIKKVQRFEKGEGPLDEILEEIIIFLRKCEKKIEGIHHSIELVHQQIISKNTKETKLYRSYDGVFFYQGNWERMISPISLSARDSLGFQISEGINDEIFFVFEGDKLELLFLEDKHNPIEINVYIDHNKKHYTKKYTNFNLNKNELSLSINNLDYGKHNLRIQKRSKGSFAFKGVKTDGALYHIDEVQNYEDLKIGKRIRWDYSASYNEAGIFNPSDKSKAHFIPPWSAIEPNGSFYFIMVDELEGQKLLISDRNIQKEIAFGKIKSGFEINSVKPFLELRDHIKADVRPITSNHNEDIKNSEWDKYIVNSTYSNYTIPGDNELWNWEDVGTVCLTSDYKDIIGRGKSTVNYGSLSKLSKDKIYKTGGIRVVLTI</sequence>
<dbReference type="InterPro" id="IPR002826">
    <property type="entry name" value="MptE-like"/>
</dbReference>
<proteinExistence type="predicted"/>
<name>A0A162ETR5_9BACI</name>
<dbReference type="PANTHER" id="PTHR41786">
    <property type="entry name" value="MOTILITY ACCESSORY FACTOR MAF"/>
    <property type="match status" value="1"/>
</dbReference>
<evidence type="ECO:0000259" key="1">
    <source>
        <dbReference type="Pfam" id="PF01973"/>
    </source>
</evidence>
<keyword evidence="3" id="KW-1185">Reference proteome</keyword>
<dbReference type="PANTHER" id="PTHR41786:SF1">
    <property type="entry name" value="6-HYDROXYMETHYLPTERIN DIPHOSPHOKINASE MPTE-LIKE DOMAIN-CONTAINING PROTEIN"/>
    <property type="match status" value="1"/>
</dbReference>
<dbReference type="EMBL" id="LTAO01000005">
    <property type="protein sequence ID" value="KYG33704.1"/>
    <property type="molecule type" value="Genomic_DNA"/>
</dbReference>
<comment type="caution">
    <text evidence="2">The sequence shown here is derived from an EMBL/GenBank/DDBJ whole genome shotgun (WGS) entry which is preliminary data.</text>
</comment>
<dbReference type="RefSeq" id="WP_153017211.1">
    <property type="nucleotide sequence ID" value="NZ_LTAO01000005.1"/>
</dbReference>
<accession>A0A162ETR5</accession>